<evidence type="ECO:0000256" key="2">
    <source>
        <dbReference type="ARBA" id="ARBA00022448"/>
    </source>
</evidence>
<accession>A0A9W5X6Q5</accession>
<evidence type="ECO:0000256" key="6">
    <source>
        <dbReference type="ARBA" id="ARBA00022777"/>
    </source>
</evidence>
<dbReference type="InterPro" id="IPR001127">
    <property type="entry name" value="PTS_EIIA_1_perm"/>
</dbReference>
<dbReference type="PROSITE" id="PS00371">
    <property type="entry name" value="PTS_EIIA_TYPE_1_HIS"/>
    <property type="match status" value="1"/>
</dbReference>
<evidence type="ECO:0000313" key="8">
    <source>
        <dbReference type="EMBL" id="GGB53176.1"/>
    </source>
</evidence>
<evidence type="ECO:0000256" key="3">
    <source>
        <dbReference type="ARBA" id="ARBA00022597"/>
    </source>
</evidence>
<keyword evidence="4" id="KW-0808">Transferase</keyword>
<dbReference type="InterPro" id="IPR050890">
    <property type="entry name" value="PTS_EIIA_component"/>
</dbReference>
<keyword evidence="9" id="KW-1185">Reference proteome</keyword>
<evidence type="ECO:0000256" key="1">
    <source>
        <dbReference type="ARBA" id="ARBA00004496"/>
    </source>
</evidence>
<dbReference type="Proteomes" id="UP000621492">
    <property type="component" value="Unassembled WGS sequence"/>
</dbReference>
<comment type="subcellular location">
    <subcellularLocation>
        <location evidence="1">Cytoplasm</location>
    </subcellularLocation>
</comment>
<comment type="caution">
    <text evidence="8">The sequence shown here is derived from an EMBL/GenBank/DDBJ whole genome shotgun (WGS) entry which is preliminary data.</text>
</comment>
<evidence type="ECO:0000256" key="4">
    <source>
        <dbReference type="ARBA" id="ARBA00022679"/>
    </source>
</evidence>
<dbReference type="PANTHER" id="PTHR45008:SF1">
    <property type="entry name" value="PTS SYSTEM GLUCOSE-SPECIFIC EIIA COMPONENT"/>
    <property type="match status" value="1"/>
</dbReference>
<dbReference type="EMBL" id="BMJD01000033">
    <property type="protein sequence ID" value="GGB53176.1"/>
    <property type="molecule type" value="Genomic_DNA"/>
</dbReference>
<proteinExistence type="predicted"/>
<keyword evidence="6" id="KW-0418">Kinase</keyword>
<feature type="domain" description="PTS EIIA type-1" evidence="7">
    <location>
        <begin position="34"/>
        <end position="138"/>
    </location>
</feature>
<organism evidence="8 9">
    <name type="scientific">Lentibacillus populi</name>
    <dbReference type="NCBI Taxonomy" id="1827502"/>
    <lineage>
        <taxon>Bacteria</taxon>
        <taxon>Bacillati</taxon>
        <taxon>Bacillota</taxon>
        <taxon>Bacilli</taxon>
        <taxon>Bacillales</taxon>
        <taxon>Bacillaceae</taxon>
        <taxon>Lentibacillus</taxon>
    </lineage>
</organism>
<dbReference type="InterPro" id="IPR011055">
    <property type="entry name" value="Dup_hybrid_motif"/>
</dbReference>
<dbReference type="GO" id="GO:0009401">
    <property type="term" value="P:phosphoenolpyruvate-dependent sugar phosphotransferase system"/>
    <property type="evidence" value="ECO:0007669"/>
    <property type="project" value="UniProtKB-KW"/>
</dbReference>
<dbReference type="NCBIfam" id="TIGR00830">
    <property type="entry name" value="PTBA"/>
    <property type="match status" value="1"/>
</dbReference>
<evidence type="ECO:0000256" key="5">
    <source>
        <dbReference type="ARBA" id="ARBA00022683"/>
    </source>
</evidence>
<name>A0A9W5X6Q5_9BACI</name>
<dbReference type="GO" id="GO:0016301">
    <property type="term" value="F:kinase activity"/>
    <property type="evidence" value="ECO:0007669"/>
    <property type="project" value="UniProtKB-KW"/>
</dbReference>
<dbReference type="FunFam" id="2.70.70.10:FF:000001">
    <property type="entry name" value="PTS system glucose-specific IIA component"/>
    <property type="match status" value="1"/>
</dbReference>
<keyword evidence="3" id="KW-0762">Sugar transport</keyword>
<dbReference type="PROSITE" id="PS51093">
    <property type="entry name" value="PTS_EIIA_TYPE_1"/>
    <property type="match status" value="1"/>
</dbReference>
<reference evidence="8" key="1">
    <citation type="journal article" date="2014" name="Int. J. Syst. Evol. Microbiol.">
        <title>Complete genome sequence of Corynebacterium casei LMG S-19264T (=DSM 44701T), isolated from a smear-ripened cheese.</title>
        <authorList>
            <consortium name="US DOE Joint Genome Institute (JGI-PGF)"/>
            <person name="Walter F."/>
            <person name="Albersmeier A."/>
            <person name="Kalinowski J."/>
            <person name="Ruckert C."/>
        </authorList>
    </citation>
    <scope>NUCLEOTIDE SEQUENCE</scope>
    <source>
        <strain evidence="8">CGMCC 1.15454</strain>
    </source>
</reference>
<keyword evidence="5" id="KW-0598">Phosphotransferase system</keyword>
<evidence type="ECO:0000259" key="7">
    <source>
        <dbReference type="PROSITE" id="PS51093"/>
    </source>
</evidence>
<gene>
    <name evidence="8" type="ORF">GCM10011409_33440</name>
</gene>
<dbReference type="Pfam" id="PF00358">
    <property type="entry name" value="PTS_EIIA_1"/>
    <property type="match status" value="1"/>
</dbReference>
<protein>
    <recommendedName>
        <fullName evidence="7">PTS EIIA type-1 domain-containing protein</fullName>
    </recommendedName>
</protein>
<dbReference type="AlphaFoldDB" id="A0A9W5X6Q5"/>
<reference evidence="8" key="2">
    <citation type="submission" date="2020-09" db="EMBL/GenBank/DDBJ databases">
        <authorList>
            <person name="Sun Q."/>
            <person name="Zhou Y."/>
        </authorList>
    </citation>
    <scope>NUCLEOTIDE SEQUENCE</scope>
    <source>
        <strain evidence="8">CGMCC 1.15454</strain>
    </source>
</reference>
<dbReference type="GO" id="GO:0005737">
    <property type="term" value="C:cytoplasm"/>
    <property type="evidence" value="ECO:0007669"/>
    <property type="project" value="UniProtKB-SubCell"/>
</dbReference>
<dbReference type="PANTHER" id="PTHR45008">
    <property type="entry name" value="PTS SYSTEM GLUCOSE-SPECIFIC EIIA COMPONENT"/>
    <property type="match status" value="1"/>
</dbReference>
<dbReference type="RefSeq" id="WP_188725535.1">
    <property type="nucleotide sequence ID" value="NZ_BMJD01000033.1"/>
</dbReference>
<keyword evidence="2" id="KW-0813">Transport</keyword>
<evidence type="ECO:0000313" key="9">
    <source>
        <dbReference type="Proteomes" id="UP000621492"/>
    </source>
</evidence>
<sequence length="164" mass="17793">MLHLLKKISKSAVSTNDLVAFADGKLIPLKEVPDDVFSNQMMGEGMAIRISNDTIVSPTDGVITSIFPTLHAFSMMLTNGIEILIHIGLDTVELKGKGFKKLINENSQVKKGKPIIKVDRALIEKNGFDLTTMMIVVDDKGFKISYQTQGNASGGKTVVATIDN</sequence>
<dbReference type="Gene3D" id="2.70.70.10">
    <property type="entry name" value="Glucose Permease (Domain IIA)"/>
    <property type="match status" value="1"/>
</dbReference>
<dbReference type="SUPFAM" id="SSF51261">
    <property type="entry name" value="Duplicated hybrid motif"/>
    <property type="match status" value="1"/>
</dbReference>